<dbReference type="InterPro" id="IPR008979">
    <property type="entry name" value="Galactose-bd-like_sf"/>
</dbReference>
<dbReference type="InterPro" id="IPR038637">
    <property type="entry name" value="NPCBM_sf"/>
</dbReference>
<dbReference type="SUPFAM" id="SSF49785">
    <property type="entry name" value="Galactose-binding domain-like"/>
    <property type="match status" value="1"/>
</dbReference>
<evidence type="ECO:0000313" key="4">
    <source>
        <dbReference type="Proteomes" id="UP000015344"/>
    </source>
</evidence>
<feature type="domain" description="Glycosyl hydrolase family 98 putative carbohydrate-binding module" evidence="2">
    <location>
        <begin position="90"/>
        <end position="236"/>
    </location>
</feature>
<accession>S9SIC7</accession>
<proteinExistence type="predicted"/>
<dbReference type="eggNOG" id="COG0760">
    <property type="taxonomic scope" value="Bacteria"/>
</dbReference>
<comment type="caution">
    <text evidence="3">The sequence shown here is derived from an EMBL/GenBank/DDBJ whole genome shotgun (WGS) entry which is preliminary data.</text>
</comment>
<evidence type="ECO:0000313" key="3">
    <source>
        <dbReference type="EMBL" id="EPY05547.1"/>
    </source>
</evidence>
<dbReference type="Pfam" id="PF08305">
    <property type="entry name" value="NPCBM"/>
    <property type="match status" value="1"/>
</dbReference>
<dbReference type="EMBL" id="ATMT01000066">
    <property type="protein sequence ID" value="EPY05547.1"/>
    <property type="molecule type" value="Genomic_DNA"/>
</dbReference>
<protein>
    <submittedName>
        <fullName evidence="3">PpiC-type peptidyl-prolyl cis-trans isomerase</fullName>
    </submittedName>
</protein>
<reference evidence="3 4" key="1">
    <citation type="submission" date="2013-05" db="EMBL/GenBank/DDBJ databases">
        <authorList>
            <person name="Strain E.A."/>
            <person name="Brown E."/>
            <person name="Allard M.W."/>
            <person name="Luo Y.L."/>
        </authorList>
    </citation>
    <scope>NUCLEOTIDE SEQUENCE [LARGE SCALE GENOMIC DNA]</scope>
    <source>
        <strain evidence="3 4">TS-15</strain>
    </source>
</reference>
<feature type="chain" id="PRO_5004569392" evidence="1">
    <location>
        <begin position="26"/>
        <end position="236"/>
    </location>
</feature>
<name>S9SIC7_PAEAL</name>
<feature type="signal peptide" evidence="1">
    <location>
        <begin position="1"/>
        <end position="25"/>
    </location>
</feature>
<evidence type="ECO:0000256" key="1">
    <source>
        <dbReference type="SAM" id="SignalP"/>
    </source>
</evidence>
<dbReference type="GO" id="GO:0016853">
    <property type="term" value="F:isomerase activity"/>
    <property type="evidence" value="ECO:0007669"/>
    <property type="project" value="UniProtKB-KW"/>
</dbReference>
<keyword evidence="3" id="KW-0413">Isomerase</keyword>
<dbReference type="Proteomes" id="UP000015344">
    <property type="component" value="Unassembled WGS sequence"/>
</dbReference>
<dbReference type="AlphaFoldDB" id="S9SIC7"/>
<dbReference type="PATRIC" id="fig|1117108.3.peg.4189"/>
<sequence>MKEKLKGLLMGVVIGGLLSGTAAFAASTAKIEVSFENIKYMFDGVQKASADNAIVYKGQLYAPVKFIANASGKDFTYDGKSKTAWFGKKEGEFKYLSDVNYARTDGPNGSSVSFNQNPYSNKIEIAGNKFQKGIVFNLSFMNTQSTSIDYNLNGKYKKLSTFIGVDDATKNSNRVVTYRFIGDGTELASFENVTGGDNPKPVNIDVSGVLKLQIVAEPGNVFESTWAALAEPKLFQ</sequence>
<gene>
    <name evidence="3" type="ORF">PAALTS15_20318</name>
</gene>
<dbReference type="SMART" id="SM00776">
    <property type="entry name" value="NPCBM"/>
    <property type="match status" value="1"/>
</dbReference>
<dbReference type="Gene3D" id="2.60.120.1060">
    <property type="entry name" value="NPCBM/NEW2 domain"/>
    <property type="match status" value="1"/>
</dbReference>
<organism evidence="3 4">
    <name type="scientific">Paenibacillus alvei TS-15</name>
    <dbReference type="NCBI Taxonomy" id="1117108"/>
    <lineage>
        <taxon>Bacteria</taxon>
        <taxon>Bacillati</taxon>
        <taxon>Bacillota</taxon>
        <taxon>Bacilli</taxon>
        <taxon>Bacillales</taxon>
        <taxon>Paenibacillaceae</taxon>
        <taxon>Paenibacillus</taxon>
    </lineage>
</organism>
<dbReference type="InterPro" id="IPR013222">
    <property type="entry name" value="Glyco_hyd_98_carb-bd"/>
</dbReference>
<evidence type="ECO:0000259" key="2">
    <source>
        <dbReference type="SMART" id="SM00776"/>
    </source>
</evidence>
<keyword evidence="1" id="KW-0732">Signal</keyword>